<gene>
    <name evidence="2" type="ORF">G9Q37_13780</name>
</gene>
<proteinExistence type="predicted"/>
<evidence type="ECO:0000256" key="1">
    <source>
        <dbReference type="SAM" id="SignalP"/>
    </source>
</evidence>
<dbReference type="AlphaFoldDB" id="A0A6G8IJ12"/>
<feature type="chain" id="PRO_5026107526" evidence="1">
    <location>
        <begin position="25"/>
        <end position="259"/>
    </location>
</feature>
<reference evidence="2 3" key="1">
    <citation type="submission" date="2020-03" db="EMBL/GenBank/DDBJ databases">
        <title>Hydrogenophaga sp. nov. isolated from cyanobacterial mat.</title>
        <authorList>
            <person name="Thorat V."/>
            <person name="Kirdat K."/>
            <person name="Tiwarekar B."/>
            <person name="Costa E.D."/>
            <person name="Yadav A."/>
        </authorList>
    </citation>
    <scope>NUCLEOTIDE SEQUENCE [LARGE SCALE GENOMIC DNA]</scope>
    <source>
        <strain evidence="2 3">BA0156</strain>
    </source>
</reference>
<organism evidence="2 3">
    <name type="scientific">Hydrogenophaga crocea</name>
    <dbReference type="NCBI Taxonomy" id="2716225"/>
    <lineage>
        <taxon>Bacteria</taxon>
        <taxon>Pseudomonadati</taxon>
        <taxon>Pseudomonadota</taxon>
        <taxon>Betaproteobacteria</taxon>
        <taxon>Burkholderiales</taxon>
        <taxon>Comamonadaceae</taxon>
        <taxon>Hydrogenophaga</taxon>
    </lineage>
</organism>
<keyword evidence="3" id="KW-1185">Reference proteome</keyword>
<protein>
    <submittedName>
        <fullName evidence="2">Uncharacterized protein</fullName>
    </submittedName>
</protein>
<name>A0A6G8IJ12_9BURK</name>
<evidence type="ECO:0000313" key="2">
    <source>
        <dbReference type="EMBL" id="QIM53141.1"/>
    </source>
</evidence>
<dbReference type="KEGG" id="hcz:G9Q37_13780"/>
<accession>A0A6G8IJ12</accession>
<sequence length="259" mass="27836">MNRLIAMSGMAVLALGALPVVGFASNVSPPQVSATTGEPVSLRPKSGYEARCFRETTTRERGNWSKPTKTRSEHRARLEVRNGVEYLSVATNVDRDELKILLEMTPEGQPRKVPPLIETTIPGFEKEYGPALSQVVNQMMAGLTGKPMGQPLEIGKDYGPTMDVCAMLGTQSSGASKGTTVVEGTLTYSGRAAFLLTQTYEQTCAGEGVRFSVEGSAWAVHDRASGLAMSNAGQFSLFSQGTRFSQVDESMECGVAERK</sequence>
<evidence type="ECO:0000313" key="3">
    <source>
        <dbReference type="Proteomes" id="UP000503162"/>
    </source>
</evidence>
<dbReference type="EMBL" id="CP049989">
    <property type="protein sequence ID" value="QIM53141.1"/>
    <property type="molecule type" value="Genomic_DNA"/>
</dbReference>
<feature type="signal peptide" evidence="1">
    <location>
        <begin position="1"/>
        <end position="24"/>
    </location>
</feature>
<dbReference type="Proteomes" id="UP000503162">
    <property type="component" value="Chromosome"/>
</dbReference>
<keyword evidence="1" id="KW-0732">Signal</keyword>
<dbReference type="RefSeq" id="WP_166227928.1">
    <property type="nucleotide sequence ID" value="NZ_CP049989.1"/>
</dbReference>